<dbReference type="EMBL" id="JABTTQ020000010">
    <property type="protein sequence ID" value="KAK6147113.1"/>
    <property type="molecule type" value="Genomic_DNA"/>
</dbReference>
<dbReference type="PANTHER" id="PTHR11062:SF207">
    <property type="entry name" value="OS07G0188700 PROTEIN"/>
    <property type="match status" value="1"/>
</dbReference>
<evidence type="ECO:0000256" key="5">
    <source>
        <dbReference type="ARBA" id="ARBA00023034"/>
    </source>
</evidence>
<reference evidence="8 9" key="1">
    <citation type="journal article" date="2021" name="Comput. Struct. Biotechnol. J.">
        <title>De novo genome assembly of the potent medicinal plant Rehmannia glutinosa using nanopore technology.</title>
        <authorList>
            <person name="Ma L."/>
            <person name="Dong C."/>
            <person name="Song C."/>
            <person name="Wang X."/>
            <person name="Zheng X."/>
            <person name="Niu Y."/>
            <person name="Chen S."/>
            <person name="Feng W."/>
        </authorList>
    </citation>
    <scope>NUCLEOTIDE SEQUENCE [LARGE SCALE GENOMIC DNA]</scope>
    <source>
        <strain evidence="8">DH-2019</strain>
    </source>
</reference>
<keyword evidence="3" id="KW-0328">Glycosyltransferase</keyword>
<keyword evidence="5" id="KW-0333">Golgi apparatus</keyword>
<keyword evidence="6" id="KW-1133">Transmembrane helix</keyword>
<protein>
    <recommendedName>
        <fullName evidence="7">Exostosin GT47 domain-containing protein</fullName>
    </recommendedName>
</protein>
<proteinExistence type="inferred from homology"/>
<organism evidence="8 9">
    <name type="scientific">Rehmannia glutinosa</name>
    <name type="common">Chinese foxglove</name>
    <dbReference type="NCBI Taxonomy" id="99300"/>
    <lineage>
        <taxon>Eukaryota</taxon>
        <taxon>Viridiplantae</taxon>
        <taxon>Streptophyta</taxon>
        <taxon>Embryophyta</taxon>
        <taxon>Tracheophyta</taxon>
        <taxon>Spermatophyta</taxon>
        <taxon>Magnoliopsida</taxon>
        <taxon>eudicotyledons</taxon>
        <taxon>Gunneridae</taxon>
        <taxon>Pentapetalae</taxon>
        <taxon>asterids</taxon>
        <taxon>lamiids</taxon>
        <taxon>Lamiales</taxon>
        <taxon>Orobanchaceae</taxon>
        <taxon>Rehmannieae</taxon>
        <taxon>Rehmannia</taxon>
    </lineage>
</organism>
<feature type="domain" description="Exostosin GT47" evidence="7">
    <location>
        <begin position="282"/>
        <end position="439"/>
    </location>
</feature>
<keyword evidence="4" id="KW-0735">Signal-anchor</keyword>
<feature type="transmembrane region" description="Helical" evidence="6">
    <location>
        <begin position="243"/>
        <end position="267"/>
    </location>
</feature>
<accession>A0ABR0WHP6</accession>
<keyword evidence="6" id="KW-0472">Membrane</keyword>
<dbReference type="InterPro" id="IPR004263">
    <property type="entry name" value="Exostosin"/>
</dbReference>
<dbReference type="Pfam" id="PF03016">
    <property type="entry name" value="Exostosin_GT47"/>
    <property type="match status" value="1"/>
</dbReference>
<comment type="similarity">
    <text evidence="2">Belongs to the glycosyltransferase 47 family.</text>
</comment>
<feature type="transmembrane region" description="Helical" evidence="6">
    <location>
        <begin position="21"/>
        <end position="40"/>
    </location>
</feature>
<dbReference type="Proteomes" id="UP001318860">
    <property type="component" value="Unassembled WGS sequence"/>
</dbReference>
<evidence type="ECO:0000259" key="7">
    <source>
        <dbReference type="Pfam" id="PF03016"/>
    </source>
</evidence>
<dbReference type="PANTHER" id="PTHR11062">
    <property type="entry name" value="EXOSTOSIN HEPARAN SULFATE GLYCOSYLTRANSFERASE -RELATED"/>
    <property type="match status" value="1"/>
</dbReference>
<evidence type="ECO:0000256" key="6">
    <source>
        <dbReference type="SAM" id="Phobius"/>
    </source>
</evidence>
<gene>
    <name evidence="8" type="ORF">DH2020_018025</name>
</gene>
<evidence type="ECO:0000256" key="1">
    <source>
        <dbReference type="ARBA" id="ARBA00004323"/>
    </source>
</evidence>
<keyword evidence="3" id="KW-0808">Transferase</keyword>
<evidence type="ECO:0000313" key="9">
    <source>
        <dbReference type="Proteomes" id="UP001318860"/>
    </source>
</evidence>
<dbReference type="InterPro" id="IPR040911">
    <property type="entry name" value="Exostosin_GT47"/>
</dbReference>
<comment type="subcellular location">
    <subcellularLocation>
        <location evidence="1">Golgi apparatus membrane</location>
        <topology evidence="1">Single-pass type II membrane protein</topology>
    </subcellularLocation>
</comment>
<sequence>MEGCKKRLCSWWKTSSSSTRLLGFMVPLMVVSGLVVLLGSNSSNWVFASNYYYPWAWSSVFPGAPVSGYGTNFSGFNDFAPPVDEGGSGLELRRRVVGGGDTEEAALAVDYNLRRSTAPPVAVEVREAEPPVEDKKEDFIITTNRSDISPPSNDTNVVPVSPRINRSFTKLQILEAKMQQARAAIRDAQRGNNGTYDSGYIPTGPIYWNPSAFHRSYLEMEKQFKLQNIPIGIGALDQIISCFLAMIGYVITISLAVGCSMLVVYFFTPEGPELSKSLPELFKNSIRALCNANTSEGFQPSKDVSIPEINLPGGRTNGLIGGPSPSRRPILVFFAGRLHGPIRPILLEHWENKDPDVQVHRYLPKNVSYSATMRKSRYCICPSGYEVASPRMVEALYTGCVPVLIKDHYIPPFSDVLNWKSFSVEIQVKDIPNLKNILTGISTRQYIRMQRRGVTVRRHFEVNLRPKRYDVFHMTLHSIWLRRLNIRLHGVEDS</sequence>
<evidence type="ECO:0000256" key="4">
    <source>
        <dbReference type="ARBA" id="ARBA00022968"/>
    </source>
</evidence>
<evidence type="ECO:0000256" key="3">
    <source>
        <dbReference type="ARBA" id="ARBA00022676"/>
    </source>
</evidence>
<evidence type="ECO:0000256" key="2">
    <source>
        <dbReference type="ARBA" id="ARBA00010271"/>
    </source>
</evidence>
<keyword evidence="6" id="KW-0812">Transmembrane</keyword>
<name>A0ABR0WHP6_REHGL</name>
<keyword evidence="9" id="KW-1185">Reference proteome</keyword>
<evidence type="ECO:0000313" key="8">
    <source>
        <dbReference type="EMBL" id="KAK6147113.1"/>
    </source>
</evidence>
<comment type="caution">
    <text evidence="8">The sequence shown here is derived from an EMBL/GenBank/DDBJ whole genome shotgun (WGS) entry which is preliminary data.</text>
</comment>